<dbReference type="Proteomes" id="UP000800035">
    <property type="component" value="Unassembled WGS sequence"/>
</dbReference>
<proteinExistence type="predicted"/>
<evidence type="ECO:0000313" key="1">
    <source>
        <dbReference type="EMBL" id="KAF1960530.1"/>
    </source>
</evidence>
<accession>A0A6A5U860</accession>
<dbReference type="AlphaFoldDB" id="A0A6A5U860"/>
<organism evidence="1 2">
    <name type="scientific">Byssothecium circinans</name>
    <dbReference type="NCBI Taxonomy" id="147558"/>
    <lineage>
        <taxon>Eukaryota</taxon>
        <taxon>Fungi</taxon>
        <taxon>Dikarya</taxon>
        <taxon>Ascomycota</taxon>
        <taxon>Pezizomycotina</taxon>
        <taxon>Dothideomycetes</taxon>
        <taxon>Pleosporomycetidae</taxon>
        <taxon>Pleosporales</taxon>
        <taxon>Massarineae</taxon>
        <taxon>Massarinaceae</taxon>
        <taxon>Byssothecium</taxon>
    </lineage>
</organism>
<evidence type="ECO:0000313" key="2">
    <source>
        <dbReference type="Proteomes" id="UP000800035"/>
    </source>
</evidence>
<gene>
    <name evidence="1" type="ORF">CC80DRAFT_543946</name>
</gene>
<sequence length="150" mass="16561">MRFLAITILYPVALNSLISSSWRKNNGCLGQLGARDAAAEPQPQPSIAFINRWKTTGSREHYRVHNAPRNANAEPQPDIIISSWRKHRGRLSLKTIAWTSNCAPEIPRAETLPSIWQSSDQRGLGGGTAAEAKAGGKAEKYLTEEYLGDY</sequence>
<name>A0A6A5U860_9PLEO</name>
<reference evidence="1" key="1">
    <citation type="journal article" date="2020" name="Stud. Mycol.">
        <title>101 Dothideomycetes genomes: a test case for predicting lifestyles and emergence of pathogens.</title>
        <authorList>
            <person name="Haridas S."/>
            <person name="Albert R."/>
            <person name="Binder M."/>
            <person name="Bloem J."/>
            <person name="Labutti K."/>
            <person name="Salamov A."/>
            <person name="Andreopoulos B."/>
            <person name="Baker S."/>
            <person name="Barry K."/>
            <person name="Bills G."/>
            <person name="Bluhm B."/>
            <person name="Cannon C."/>
            <person name="Castanera R."/>
            <person name="Culley D."/>
            <person name="Daum C."/>
            <person name="Ezra D."/>
            <person name="Gonzalez J."/>
            <person name="Henrissat B."/>
            <person name="Kuo A."/>
            <person name="Liang C."/>
            <person name="Lipzen A."/>
            <person name="Lutzoni F."/>
            <person name="Magnuson J."/>
            <person name="Mondo S."/>
            <person name="Nolan M."/>
            <person name="Ohm R."/>
            <person name="Pangilinan J."/>
            <person name="Park H.-J."/>
            <person name="Ramirez L."/>
            <person name="Alfaro M."/>
            <person name="Sun H."/>
            <person name="Tritt A."/>
            <person name="Yoshinaga Y."/>
            <person name="Zwiers L.-H."/>
            <person name="Turgeon B."/>
            <person name="Goodwin S."/>
            <person name="Spatafora J."/>
            <person name="Crous P."/>
            <person name="Grigoriev I."/>
        </authorList>
    </citation>
    <scope>NUCLEOTIDE SEQUENCE</scope>
    <source>
        <strain evidence="1">CBS 675.92</strain>
    </source>
</reference>
<keyword evidence="2" id="KW-1185">Reference proteome</keyword>
<protein>
    <submittedName>
        <fullName evidence="1">Uncharacterized protein</fullName>
    </submittedName>
</protein>
<dbReference type="EMBL" id="ML976982">
    <property type="protein sequence ID" value="KAF1960530.1"/>
    <property type="molecule type" value="Genomic_DNA"/>
</dbReference>